<organism evidence="1 2">
    <name type="scientific">Arctium lappa</name>
    <name type="common">Greater burdock</name>
    <name type="synonym">Lappa major</name>
    <dbReference type="NCBI Taxonomy" id="4217"/>
    <lineage>
        <taxon>Eukaryota</taxon>
        <taxon>Viridiplantae</taxon>
        <taxon>Streptophyta</taxon>
        <taxon>Embryophyta</taxon>
        <taxon>Tracheophyta</taxon>
        <taxon>Spermatophyta</taxon>
        <taxon>Magnoliopsida</taxon>
        <taxon>eudicotyledons</taxon>
        <taxon>Gunneridae</taxon>
        <taxon>Pentapetalae</taxon>
        <taxon>asterids</taxon>
        <taxon>campanulids</taxon>
        <taxon>Asterales</taxon>
        <taxon>Asteraceae</taxon>
        <taxon>Carduoideae</taxon>
        <taxon>Cardueae</taxon>
        <taxon>Arctiinae</taxon>
        <taxon>Arctium</taxon>
    </lineage>
</organism>
<protein>
    <submittedName>
        <fullName evidence="1">Uncharacterized protein</fullName>
    </submittedName>
</protein>
<keyword evidence="2" id="KW-1185">Reference proteome</keyword>
<reference evidence="1 2" key="2">
    <citation type="journal article" date="2022" name="Mol. Ecol. Resour.">
        <title>The genomes of chicory, endive, great burdock and yacon provide insights into Asteraceae paleo-polyploidization history and plant inulin production.</title>
        <authorList>
            <person name="Fan W."/>
            <person name="Wang S."/>
            <person name="Wang H."/>
            <person name="Wang A."/>
            <person name="Jiang F."/>
            <person name="Liu H."/>
            <person name="Zhao H."/>
            <person name="Xu D."/>
            <person name="Zhang Y."/>
        </authorList>
    </citation>
    <scope>NUCLEOTIDE SEQUENCE [LARGE SCALE GENOMIC DNA]</scope>
    <source>
        <strain evidence="2">cv. Niubang</strain>
    </source>
</reference>
<accession>A0ACB8Z3A8</accession>
<dbReference type="EMBL" id="CM042057">
    <property type="protein sequence ID" value="KAI3692474.1"/>
    <property type="molecule type" value="Genomic_DNA"/>
</dbReference>
<proteinExistence type="predicted"/>
<evidence type="ECO:0000313" key="1">
    <source>
        <dbReference type="EMBL" id="KAI3692474.1"/>
    </source>
</evidence>
<reference evidence="2" key="1">
    <citation type="journal article" date="2022" name="Mol. Ecol. Resour.">
        <title>The genomes of chicory, endive, great burdock and yacon provide insights into Asteraceae palaeo-polyploidization history and plant inulin production.</title>
        <authorList>
            <person name="Fan W."/>
            <person name="Wang S."/>
            <person name="Wang H."/>
            <person name="Wang A."/>
            <person name="Jiang F."/>
            <person name="Liu H."/>
            <person name="Zhao H."/>
            <person name="Xu D."/>
            <person name="Zhang Y."/>
        </authorList>
    </citation>
    <scope>NUCLEOTIDE SEQUENCE [LARGE SCALE GENOMIC DNA]</scope>
    <source>
        <strain evidence="2">cv. Niubang</strain>
    </source>
</reference>
<comment type="caution">
    <text evidence="1">The sequence shown here is derived from an EMBL/GenBank/DDBJ whole genome shotgun (WGS) entry which is preliminary data.</text>
</comment>
<dbReference type="Proteomes" id="UP001055879">
    <property type="component" value="Linkage Group LG11"/>
</dbReference>
<sequence length="123" mass="13302">MDIDQIHEPYGTEISNSHNDISTTDKEEEVIVDDDLGKRRCAEVKHNIVFVTFETTPYSKTGGLGDVCGSLPIAGEHCVMVVSPRSMCGGPSDKKFAAAVDQDCRIKVSCYGGSNLQISLFSS</sequence>
<gene>
    <name evidence="1" type="ORF">L6452_32290</name>
</gene>
<name>A0ACB8Z3A8_ARCLA</name>
<evidence type="ECO:0000313" key="2">
    <source>
        <dbReference type="Proteomes" id="UP001055879"/>
    </source>
</evidence>